<organism evidence="2 3">
    <name type="scientific">Streptococcus suis</name>
    <dbReference type="NCBI Taxonomy" id="1307"/>
    <lineage>
        <taxon>Bacteria</taxon>
        <taxon>Bacillati</taxon>
        <taxon>Bacillota</taxon>
        <taxon>Bacilli</taxon>
        <taxon>Lactobacillales</taxon>
        <taxon>Streptococcaceae</taxon>
        <taxon>Streptococcus</taxon>
    </lineage>
</organism>
<proteinExistence type="predicted"/>
<accession>A0A3R8SBA4</accession>
<sequence length="128" mass="14574">MSNRKEQEELKYLESKKVLLEAQLENLRDRKGQVGKEISLVSSKLNSVNQRIQALKGRSDLIVSEHAMLRYLERVEQLDVAILNRIIAEDEELQSVVKTLGNGIFPVKGRGFKLVIKDNVVETITLDD</sequence>
<dbReference type="Proteomes" id="UP000274117">
    <property type="component" value="Unassembled WGS sequence"/>
</dbReference>
<name>A0A3R8SBA4_STRSU</name>
<comment type="caution">
    <text evidence="2">The sequence shown here is derived from an EMBL/GenBank/DDBJ whole genome shotgun (WGS) entry which is preliminary data.</text>
</comment>
<evidence type="ECO:0000256" key="1">
    <source>
        <dbReference type="SAM" id="Coils"/>
    </source>
</evidence>
<protein>
    <submittedName>
        <fullName evidence="2">Uncharacterized protein</fullName>
    </submittedName>
</protein>
<reference evidence="2 3" key="1">
    <citation type="submission" date="2018-11" db="EMBL/GenBank/DDBJ databases">
        <authorList>
            <person name="Stevens M.J."/>
            <person name="Cernela N."/>
            <person name="Spoerry Serrano N."/>
            <person name="Schmitt S."/>
            <person name="Schrenzel J."/>
            <person name="Stephan R."/>
        </authorList>
    </citation>
    <scope>NUCLEOTIDE SEQUENCE [LARGE SCALE GENOMIC DNA]</scope>
    <source>
        <strain evidence="2 3">PP422</strain>
    </source>
</reference>
<dbReference type="AlphaFoldDB" id="A0A3R8SBA4"/>
<gene>
    <name evidence="2" type="ORF">EI998_02320</name>
</gene>
<evidence type="ECO:0000313" key="3">
    <source>
        <dbReference type="Proteomes" id="UP000274117"/>
    </source>
</evidence>
<dbReference type="OrthoDB" id="7605594at2"/>
<feature type="coiled-coil region" evidence="1">
    <location>
        <begin position="3"/>
        <end position="37"/>
    </location>
</feature>
<evidence type="ECO:0000313" key="2">
    <source>
        <dbReference type="EMBL" id="RRR54698.1"/>
    </source>
</evidence>
<keyword evidence="1" id="KW-0175">Coiled coil</keyword>
<dbReference type="RefSeq" id="WP_125265615.1">
    <property type="nucleotide sequence ID" value="NZ_CP102145.1"/>
</dbReference>
<reference evidence="2 3" key="2">
    <citation type="submission" date="2018-12" db="EMBL/GenBank/DDBJ databases">
        <title>Whole-genome sequences of fifteen clinical Streptococcus suis strains isolated from pigs between 2006 and 2018.</title>
        <authorList>
            <person name="Stevens M.J.A."/>
            <person name="Cernela N."/>
            <person name="Spoerry Serrano N."/>
            <person name="Schmitt S."/>
            <person name="Schrenzel J."/>
            <person name="Stephan R."/>
        </authorList>
    </citation>
    <scope>NUCLEOTIDE SEQUENCE [LARGE SCALE GENOMIC DNA]</scope>
    <source>
        <strain evidence="2 3">PP422</strain>
    </source>
</reference>
<dbReference type="EMBL" id="RSDO01000003">
    <property type="protein sequence ID" value="RRR54698.1"/>
    <property type="molecule type" value="Genomic_DNA"/>
</dbReference>